<evidence type="ECO:0000256" key="10">
    <source>
        <dbReference type="ARBA" id="ARBA00042518"/>
    </source>
</evidence>
<comment type="function">
    <text evidence="6">Catalyzes the conversion of quinonoid dihydrobiopterin into tetrahydrobiopterin.</text>
</comment>
<keyword evidence="4" id="KW-0560">Oxidoreductase</keyword>
<accession>A0A1B6F143</accession>
<comment type="similarity">
    <text evidence="1">Belongs to the short-chain dehydrogenases/reductases (SDR) family.</text>
</comment>
<evidence type="ECO:0000256" key="11">
    <source>
        <dbReference type="ARBA" id="ARBA00047429"/>
    </source>
</evidence>
<keyword evidence="5" id="KW-0783">Tetrahydrobiopterin biosynthesis</keyword>
<dbReference type="EC" id="1.5.1.34" evidence="7"/>
<dbReference type="Gene3D" id="3.40.50.720">
    <property type="entry name" value="NAD(P)-binding Rossmann-like Domain"/>
    <property type="match status" value="1"/>
</dbReference>
<dbReference type="PANTHER" id="PTHR15104">
    <property type="entry name" value="DIHYDROPTERIDINE REDUCTASE"/>
    <property type="match status" value="1"/>
</dbReference>
<dbReference type="InterPro" id="IPR036291">
    <property type="entry name" value="NAD(P)-bd_dom_sf"/>
</dbReference>
<evidence type="ECO:0000256" key="3">
    <source>
        <dbReference type="ARBA" id="ARBA00022857"/>
    </source>
</evidence>
<dbReference type="GO" id="GO:0005737">
    <property type="term" value="C:cytoplasm"/>
    <property type="evidence" value="ECO:0007669"/>
    <property type="project" value="TreeGrafter"/>
</dbReference>
<dbReference type="EMBL" id="GECZ01025807">
    <property type="protein sequence ID" value="JAS43962.1"/>
    <property type="molecule type" value="Transcribed_RNA"/>
</dbReference>
<evidence type="ECO:0000256" key="9">
    <source>
        <dbReference type="ARBA" id="ARBA00041348"/>
    </source>
</evidence>
<comment type="catalytic activity">
    <reaction evidence="12">
        <text>5,6,7,8-tetrahydropteridine + NAD(+) = 6,7-dihydropteridine + NADH + H(+)</text>
        <dbReference type="Rhea" id="RHEA:17869"/>
        <dbReference type="ChEBI" id="CHEBI:15378"/>
        <dbReference type="ChEBI" id="CHEBI:28889"/>
        <dbReference type="ChEBI" id="CHEBI:30156"/>
        <dbReference type="ChEBI" id="CHEBI:57540"/>
        <dbReference type="ChEBI" id="CHEBI:57945"/>
        <dbReference type="EC" id="1.5.1.34"/>
    </reaction>
    <physiologicalReaction direction="right-to-left" evidence="12">
        <dbReference type="Rhea" id="RHEA:17871"/>
    </physiologicalReaction>
</comment>
<keyword evidence="3" id="KW-0521">NADP</keyword>
<reference evidence="13" key="1">
    <citation type="submission" date="2015-11" db="EMBL/GenBank/DDBJ databases">
        <title>De novo transcriptome assembly of four potential Pierce s Disease insect vectors from Arizona vineyards.</title>
        <authorList>
            <person name="Tassone E.E."/>
        </authorList>
    </citation>
    <scope>NUCLEOTIDE SEQUENCE</scope>
</reference>
<dbReference type="AlphaFoldDB" id="A0A1B6F143"/>
<proteinExistence type="inferred from homology"/>
<dbReference type="InterPro" id="IPR020904">
    <property type="entry name" value="Sc_DH/Rdtase_CS"/>
</dbReference>
<evidence type="ECO:0000256" key="7">
    <source>
        <dbReference type="ARBA" id="ARBA00039153"/>
    </source>
</evidence>
<evidence type="ECO:0000256" key="12">
    <source>
        <dbReference type="ARBA" id="ARBA00047536"/>
    </source>
</evidence>
<dbReference type="PROSITE" id="PS00061">
    <property type="entry name" value="ADH_SHORT"/>
    <property type="match status" value="1"/>
</dbReference>
<evidence type="ECO:0000256" key="1">
    <source>
        <dbReference type="ARBA" id="ARBA00006484"/>
    </source>
</evidence>
<gene>
    <name evidence="13" type="ORF">g.10888</name>
</gene>
<evidence type="ECO:0000256" key="4">
    <source>
        <dbReference type="ARBA" id="ARBA00023002"/>
    </source>
</evidence>
<evidence type="ECO:0000256" key="5">
    <source>
        <dbReference type="ARBA" id="ARBA00023007"/>
    </source>
</evidence>
<dbReference type="SUPFAM" id="SSF51735">
    <property type="entry name" value="NAD(P)-binding Rossmann-fold domains"/>
    <property type="match status" value="1"/>
</dbReference>
<sequence>MSSVGRVFIYGGKGALGAACVSHFKSQNWWVGSIDMKENEQADCNIVVKPEDSWQDQESNVLSKVGEGLQGAKLDAVICVAGGWAGGNAASKEFVKNSDLMWRQSVWSSVIAASVAAQYLREGGLVSLPGAKPALGPTPGMIGYGMAKAAVHQLTKSLSGENSGLPANSLAVSILPVTLDTPMNRKWMADADKSTWTPLEFVADLFFRWSQGQDRPPNGSLVHLVTKNNQTELVYV</sequence>
<name>A0A1B6F143_9HEMI</name>
<comment type="subunit">
    <text evidence="2">Homodimer.</text>
</comment>
<evidence type="ECO:0000313" key="13">
    <source>
        <dbReference type="EMBL" id="JAS43962.1"/>
    </source>
</evidence>
<evidence type="ECO:0000256" key="8">
    <source>
        <dbReference type="ARBA" id="ARBA00039520"/>
    </source>
</evidence>
<dbReference type="FunFam" id="3.40.50.720:FF:000157">
    <property type="entry name" value="Quinoid dihydropteridine reductase"/>
    <property type="match status" value="1"/>
</dbReference>
<dbReference type="GO" id="GO:0004155">
    <property type="term" value="F:6,7-dihydropteridine reductase activity"/>
    <property type="evidence" value="ECO:0007669"/>
    <property type="project" value="UniProtKB-EC"/>
</dbReference>
<dbReference type="PANTHER" id="PTHR15104:SF0">
    <property type="entry name" value="DIHYDROPTERIDINE REDUCTASE"/>
    <property type="match status" value="1"/>
</dbReference>
<protein>
    <recommendedName>
        <fullName evidence="8">Dihydropteridine reductase</fullName>
        <ecNumber evidence="7">1.5.1.34</ecNumber>
    </recommendedName>
    <alternativeName>
        <fullName evidence="10">HDHPR</fullName>
    </alternativeName>
    <alternativeName>
        <fullName evidence="9">Quinoid dihydropteridine reductase</fullName>
    </alternativeName>
</protein>
<dbReference type="GO" id="GO:0070402">
    <property type="term" value="F:NADPH binding"/>
    <property type="evidence" value="ECO:0007669"/>
    <property type="project" value="TreeGrafter"/>
</dbReference>
<evidence type="ECO:0000256" key="6">
    <source>
        <dbReference type="ARBA" id="ARBA00037099"/>
    </source>
</evidence>
<dbReference type="CDD" id="cd05334">
    <property type="entry name" value="DHPR_SDR_c_like"/>
    <property type="match status" value="1"/>
</dbReference>
<organism evidence="13">
    <name type="scientific">Cuerna arida</name>
    <dbReference type="NCBI Taxonomy" id="1464854"/>
    <lineage>
        <taxon>Eukaryota</taxon>
        <taxon>Metazoa</taxon>
        <taxon>Ecdysozoa</taxon>
        <taxon>Arthropoda</taxon>
        <taxon>Hexapoda</taxon>
        <taxon>Insecta</taxon>
        <taxon>Pterygota</taxon>
        <taxon>Neoptera</taxon>
        <taxon>Paraneoptera</taxon>
        <taxon>Hemiptera</taxon>
        <taxon>Auchenorrhyncha</taxon>
        <taxon>Membracoidea</taxon>
        <taxon>Cicadellidae</taxon>
        <taxon>Cicadellinae</taxon>
        <taxon>Proconiini</taxon>
        <taxon>Cuerna</taxon>
    </lineage>
</organism>
<dbReference type="GO" id="GO:0006559">
    <property type="term" value="P:L-phenylalanine catabolic process"/>
    <property type="evidence" value="ECO:0007669"/>
    <property type="project" value="TreeGrafter"/>
</dbReference>
<evidence type="ECO:0000256" key="2">
    <source>
        <dbReference type="ARBA" id="ARBA00011738"/>
    </source>
</evidence>
<dbReference type="GO" id="GO:0006729">
    <property type="term" value="P:tetrahydrobiopterin biosynthetic process"/>
    <property type="evidence" value="ECO:0007669"/>
    <property type="project" value="UniProtKB-KW"/>
</dbReference>
<dbReference type="GO" id="GO:0070404">
    <property type="term" value="F:NADH binding"/>
    <property type="evidence" value="ECO:0007669"/>
    <property type="project" value="TreeGrafter"/>
</dbReference>
<comment type="catalytic activity">
    <reaction evidence="11">
        <text>5,6,7,8-tetrahydropteridine + NADP(+) = 6,7-dihydropteridine + NADPH + H(+)</text>
        <dbReference type="Rhea" id="RHEA:17865"/>
        <dbReference type="ChEBI" id="CHEBI:15378"/>
        <dbReference type="ChEBI" id="CHEBI:28889"/>
        <dbReference type="ChEBI" id="CHEBI:30156"/>
        <dbReference type="ChEBI" id="CHEBI:57783"/>
        <dbReference type="ChEBI" id="CHEBI:58349"/>
        <dbReference type="EC" id="1.5.1.34"/>
    </reaction>
    <physiologicalReaction direction="right-to-left" evidence="11">
        <dbReference type="Rhea" id="RHEA:17867"/>
    </physiologicalReaction>
</comment>